<evidence type="ECO:0000256" key="2">
    <source>
        <dbReference type="ARBA" id="ARBA00004556"/>
    </source>
</evidence>
<dbReference type="CDD" id="cd02674">
    <property type="entry name" value="Peptidase_C19R"/>
    <property type="match status" value="1"/>
</dbReference>
<dbReference type="InterPro" id="IPR038765">
    <property type="entry name" value="Papain-like_cys_pep_sf"/>
</dbReference>
<evidence type="ECO:0000256" key="5">
    <source>
        <dbReference type="ARBA" id="ARBA00022583"/>
    </source>
</evidence>
<keyword evidence="5" id="KW-0254">Endocytosis</keyword>
<keyword evidence="10" id="KW-0206">Cytoskeleton</keyword>
<comment type="subcellular location">
    <subcellularLocation>
        <location evidence="1">Cytoplasm</location>
        <location evidence="1">Cytoskeleton</location>
        <location evidence="1">Microtubule organizing center</location>
        <location evidence="1">Centrosome</location>
    </subcellularLocation>
    <subcellularLocation>
        <location evidence="2">Cytoplasm</location>
        <location evidence="2">Perinuclear region</location>
    </subcellularLocation>
</comment>
<keyword evidence="17" id="KW-1185">Reference proteome</keyword>
<keyword evidence="12" id="KW-0645">Protease</keyword>
<dbReference type="SMART" id="SM00290">
    <property type="entry name" value="ZnF_UBP"/>
    <property type="match status" value="1"/>
</dbReference>
<dbReference type="Gene3D" id="3.90.70.10">
    <property type="entry name" value="Cysteine proteinases"/>
    <property type="match status" value="1"/>
</dbReference>
<evidence type="ECO:0000259" key="15">
    <source>
        <dbReference type="PROSITE" id="PS51283"/>
    </source>
</evidence>
<evidence type="ECO:0000256" key="3">
    <source>
        <dbReference type="ARBA" id="ARBA00008269"/>
    </source>
</evidence>
<dbReference type="GO" id="GO:0006508">
    <property type="term" value="P:proteolysis"/>
    <property type="evidence" value="ECO:0007669"/>
    <property type="project" value="UniProtKB-KW"/>
</dbReference>
<dbReference type="Gene3D" id="3.30.2230.10">
    <property type="entry name" value="DUSP-like"/>
    <property type="match status" value="1"/>
</dbReference>
<feature type="domain" description="USP" evidence="13">
    <location>
        <begin position="134"/>
        <end position="475"/>
    </location>
</feature>
<dbReference type="SUPFAM" id="SSF57850">
    <property type="entry name" value="RING/U-box"/>
    <property type="match status" value="1"/>
</dbReference>
<protein>
    <recommendedName>
        <fullName evidence="12">Ubiquitin carboxyl-terminal hydrolase</fullName>
        <ecNumber evidence="12">3.4.19.12</ecNumber>
    </recommendedName>
</protein>
<name>A0AAU9KEL3_9CILI</name>
<dbReference type="InterPro" id="IPR013083">
    <property type="entry name" value="Znf_RING/FYVE/PHD"/>
</dbReference>
<dbReference type="GO" id="GO:0006897">
    <property type="term" value="P:endocytosis"/>
    <property type="evidence" value="ECO:0007669"/>
    <property type="project" value="UniProtKB-KW"/>
</dbReference>
<dbReference type="EMBL" id="CAJZBQ010000057">
    <property type="protein sequence ID" value="CAG9334081.1"/>
    <property type="molecule type" value="Genomic_DNA"/>
</dbReference>
<dbReference type="InterPro" id="IPR028889">
    <property type="entry name" value="USP"/>
</dbReference>
<keyword evidence="8 11" id="KW-0863">Zinc-finger</keyword>
<feature type="domain" description="DUSP" evidence="15">
    <location>
        <begin position="570"/>
        <end position="668"/>
    </location>
</feature>
<evidence type="ECO:0000256" key="11">
    <source>
        <dbReference type="PROSITE-ProRule" id="PRU00502"/>
    </source>
</evidence>
<evidence type="ECO:0000256" key="12">
    <source>
        <dbReference type="RuleBase" id="RU366025"/>
    </source>
</evidence>
<evidence type="ECO:0000256" key="4">
    <source>
        <dbReference type="ARBA" id="ARBA00022490"/>
    </source>
</evidence>
<keyword evidence="12" id="KW-0378">Hydrolase</keyword>
<gene>
    <name evidence="16" type="ORF">BSTOLATCC_MIC59883</name>
</gene>
<keyword evidence="4" id="KW-0963">Cytoplasm</keyword>
<evidence type="ECO:0000313" key="17">
    <source>
        <dbReference type="Proteomes" id="UP001162131"/>
    </source>
</evidence>
<proteinExistence type="inferred from homology"/>
<dbReference type="SMART" id="SM00695">
    <property type="entry name" value="DUSP"/>
    <property type="match status" value="1"/>
</dbReference>
<comment type="caution">
    <text evidence="16">The sequence shown here is derived from an EMBL/GenBank/DDBJ whole genome shotgun (WGS) entry which is preliminary data.</text>
</comment>
<dbReference type="SUPFAM" id="SSF143791">
    <property type="entry name" value="DUSP-like"/>
    <property type="match status" value="1"/>
</dbReference>
<evidence type="ECO:0000256" key="6">
    <source>
        <dbReference type="ARBA" id="ARBA00022723"/>
    </source>
</evidence>
<dbReference type="GO" id="GO:0004843">
    <property type="term" value="F:cysteine-type deubiquitinase activity"/>
    <property type="evidence" value="ECO:0007669"/>
    <property type="project" value="UniProtKB-UniRule"/>
</dbReference>
<dbReference type="GO" id="GO:0048471">
    <property type="term" value="C:perinuclear region of cytoplasm"/>
    <property type="evidence" value="ECO:0007669"/>
    <property type="project" value="UniProtKB-SubCell"/>
</dbReference>
<dbReference type="GO" id="GO:0016579">
    <property type="term" value="P:protein deubiquitination"/>
    <property type="evidence" value="ECO:0007669"/>
    <property type="project" value="InterPro"/>
</dbReference>
<reference evidence="16" key="1">
    <citation type="submission" date="2021-09" db="EMBL/GenBank/DDBJ databases">
        <authorList>
            <consortium name="AG Swart"/>
            <person name="Singh M."/>
            <person name="Singh A."/>
            <person name="Seah K."/>
            <person name="Emmerich C."/>
        </authorList>
    </citation>
    <scope>NUCLEOTIDE SEQUENCE</scope>
    <source>
        <strain evidence="16">ATCC30299</strain>
    </source>
</reference>
<dbReference type="Gene3D" id="3.30.40.10">
    <property type="entry name" value="Zinc/RING finger domain, C3HC4 (zinc finger)"/>
    <property type="match status" value="1"/>
</dbReference>
<dbReference type="InterPro" id="IPR018200">
    <property type="entry name" value="USP_CS"/>
</dbReference>
<dbReference type="PROSITE" id="PS50271">
    <property type="entry name" value="ZF_UBP"/>
    <property type="match status" value="1"/>
</dbReference>
<evidence type="ECO:0000256" key="7">
    <source>
        <dbReference type="ARBA" id="ARBA00022737"/>
    </source>
</evidence>
<dbReference type="InterPro" id="IPR001394">
    <property type="entry name" value="Peptidase_C19_UCH"/>
</dbReference>
<dbReference type="GO" id="GO:0005813">
    <property type="term" value="C:centrosome"/>
    <property type="evidence" value="ECO:0007669"/>
    <property type="project" value="UniProtKB-SubCell"/>
</dbReference>
<comment type="catalytic activity">
    <reaction evidence="12">
        <text>Thiol-dependent hydrolysis of ester, thioester, amide, peptide and isopeptide bonds formed by the C-terminal Gly of ubiquitin (a 76-residue protein attached to proteins as an intracellular targeting signal).</text>
        <dbReference type="EC" id="3.4.19.12"/>
    </reaction>
</comment>
<feature type="domain" description="UBP-type" evidence="14">
    <location>
        <begin position="2"/>
        <end position="117"/>
    </location>
</feature>
<dbReference type="InterPro" id="IPR006615">
    <property type="entry name" value="Pept_C19_DUSP"/>
</dbReference>
<accession>A0AAU9KEL3</accession>
<dbReference type="Pfam" id="PF02148">
    <property type="entry name" value="zf-UBP"/>
    <property type="match status" value="1"/>
</dbReference>
<dbReference type="PANTHER" id="PTHR21646">
    <property type="entry name" value="UBIQUITIN CARBOXYL-TERMINAL HYDROLASE"/>
    <property type="match status" value="1"/>
</dbReference>
<evidence type="ECO:0000259" key="14">
    <source>
        <dbReference type="PROSITE" id="PS50271"/>
    </source>
</evidence>
<dbReference type="InterPro" id="IPR050185">
    <property type="entry name" value="Ub_carboxyl-term_hydrolase"/>
</dbReference>
<dbReference type="InterPro" id="IPR035927">
    <property type="entry name" value="DUSP-like_sf"/>
</dbReference>
<evidence type="ECO:0000313" key="16">
    <source>
        <dbReference type="EMBL" id="CAG9334081.1"/>
    </source>
</evidence>
<sequence>MEICPHLSGITLNKQLSKFSQGRVKDQIETSTLFCDACSIGLPSLWLCLNDNCNFVGCGRYQNKHSMMHFQNSKHPLYINPRSCMIWCLDCDTEIIDGENEYQEKLRGIRAIFSKQEEENGNRPNGSPENKGKIGLKNLGNTCYMNSVLQCLSNVRAIQRYFRKVFVAEDFKDSEVPDFSLVVKFAELIRLLWSGSYTSLSPRDFLSSLHRSCPFFIGMGQHDSQEFLRIFLDKVHESLKHQYMNAAYRSIISDTFKSNIESKVTCLTCRTSYIKIEDYYDIALQIPSQQESEDFRKYDSQLLSPAERVKFNTEKQNMWRKISKVFSGDSVVTLYDCILNFCLPEQLKGDDKFMCENCNKKTKSMREFRIVNPPNVLVLVIKRFKFMGIGSKVSTYIKFPKELDLRYFLQKPKSCVYHLNGMVQHFGGVGGGHYISYCHNYRTNIWHEFDDSRVRQVPESYVLDQEAYILFYQKSMPGLREKATSQEPCMYIPTYWLNKYYTLSDPGEIYQKYLLCPHMKLKPIYGAAEYTRMNANQLLNFMSNYSSDTGSPEIVQKCERCEQDFYKIDNRIEKEFELMTNLNAIKPFEGPWYIISAEWLNKWKRFCSHDIGEDNGYPGPVDNSVMFEGNSVKKGLEKQKHYRGVNRHVWYAFMEIYGGGPTVCRQILDIYTAPSMEVKCSTLDLSDEAMQSIRAIKSIIRLQ</sequence>
<dbReference type="AlphaFoldDB" id="A0AAU9KEL3"/>
<evidence type="ECO:0000256" key="9">
    <source>
        <dbReference type="ARBA" id="ARBA00022833"/>
    </source>
</evidence>
<dbReference type="GO" id="GO:0008270">
    <property type="term" value="F:zinc ion binding"/>
    <property type="evidence" value="ECO:0007669"/>
    <property type="project" value="UniProtKB-KW"/>
</dbReference>
<keyword evidence="7" id="KW-0677">Repeat</keyword>
<dbReference type="PROSITE" id="PS50235">
    <property type="entry name" value="USP_3"/>
    <property type="match status" value="1"/>
</dbReference>
<evidence type="ECO:0000256" key="8">
    <source>
        <dbReference type="ARBA" id="ARBA00022771"/>
    </source>
</evidence>
<comment type="similarity">
    <text evidence="3">Belongs to the peptidase C19 family. USP20/USP33 subfamily.</text>
</comment>
<dbReference type="Proteomes" id="UP001162131">
    <property type="component" value="Unassembled WGS sequence"/>
</dbReference>
<dbReference type="PANTHER" id="PTHR21646:SF86">
    <property type="entry name" value="UBIQUITIN CARBOXYL-TERMINAL HYDROLASE"/>
    <property type="match status" value="1"/>
</dbReference>
<keyword evidence="6" id="KW-0479">Metal-binding</keyword>
<evidence type="ECO:0000256" key="1">
    <source>
        <dbReference type="ARBA" id="ARBA00004300"/>
    </source>
</evidence>
<dbReference type="EC" id="3.4.19.12" evidence="12"/>
<dbReference type="PROSITE" id="PS51283">
    <property type="entry name" value="DUSP"/>
    <property type="match status" value="1"/>
</dbReference>
<organism evidence="16 17">
    <name type="scientific">Blepharisma stoltei</name>
    <dbReference type="NCBI Taxonomy" id="1481888"/>
    <lineage>
        <taxon>Eukaryota</taxon>
        <taxon>Sar</taxon>
        <taxon>Alveolata</taxon>
        <taxon>Ciliophora</taxon>
        <taxon>Postciliodesmatophora</taxon>
        <taxon>Heterotrichea</taxon>
        <taxon>Heterotrichida</taxon>
        <taxon>Blepharismidae</taxon>
        <taxon>Blepharisma</taxon>
    </lineage>
</organism>
<keyword evidence="9" id="KW-0862">Zinc</keyword>
<evidence type="ECO:0000259" key="13">
    <source>
        <dbReference type="PROSITE" id="PS50235"/>
    </source>
</evidence>
<dbReference type="InterPro" id="IPR001607">
    <property type="entry name" value="Znf_UBP"/>
</dbReference>
<dbReference type="SUPFAM" id="SSF54001">
    <property type="entry name" value="Cysteine proteinases"/>
    <property type="match status" value="1"/>
</dbReference>
<dbReference type="Pfam" id="PF00443">
    <property type="entry name" value="UCH"/>
    <property type="match status" value="1"/>
</dbReference>
<keyword evidence="12" id="KW-0833">Ubl conjugation pathway</keyword>
<keyword evidence="12" id="KW-0788">Thiol protease</keyword>
<dbReference type="PROSITE" id="PS00973">
    <property type="entry name" value="USP_2"/>
    <property type="match status" value="1"/>
</dbReference>
<dbReference type="PROSITE" id="PS00972">
    <property type="entry name" value="USP_1"/>
    <property type="match status" value="1"/>
</dbReference>
<dbReference type="Pfam" id="PF06337">
    <property type="entry name" value="DUSP"/>
    <property type="match status" value="1"/>
</dbReference>
<evidence type="ECO:0000256" key="10">
    <source>
        <dbReference type="ARBA" id="ARBA00023212"/>
    </source>
</evidence>